<accession>A0A2K5HB01</accession>
<protein>
    <submittedName>
        <fullName evidence="1">Uncharacterized protein</fullName>
    </submittedName>
</protein>
<dbReference type="Proteomes" id="UP000233080">
    <property type="component" value="Unassembled WGS sequence"/>
</dbReference>
<reference evidence="1" key="1">
    <citation type="submission" date="2025-08" db="UniProtKB">
        <authorList>
            <consortium name="Ensembl"/>
        </authorList>
    </citation>
    <scope>IDENTIFICATION</scope>
</reference>
<proteinExistence type="predicted"/>
<evidence type="ECO:0000313" key="1">
    <source>
        <dbReference type="Ensembl" id="ENSCANP00000001518.1"/>
    </source>
</evidence>
<reference evidence="1" key="2">
    <citation type="submission" date="2025-09" db="UniProtKB">
        <authorList>
            <consortium name="Ensembl"/>
        </authorList>
    </citation>
    <scope>IDENTIFICATION</scope>
</reference>
<keyword evidence="2" id="KW-1185">Reference proteome</keyword>
<evidence type="ECO:0000313" key="2">
    <source>
        <dbReference type="Proteomes" id="UP000233080"/>
    </source>
</evidence>
<dbReference type="OMA" id="CCPHGVK"/>
<dbReference type="Ensembl" id="ENSCANT00000006355.1">
    <property type="protein sequence ID" value="ENSCANP00000001518.1"/>
    <property type="gene ID" value="ENSCANG00000005802.1"/>
</dbReference>
<name>A0A2K5HB01_COLAP</name>
<dbReference type="AlphaFoldDB" id="A0A2K5HB01"/>
<organism evidence="1 2">
    <name type="scientific">Colobus angolensis palliatus</name>
    <name type="common">Peters' Angolan colobus</name>
    <dbReference type="NCBI Taxonomy" id="336983"/>
    <lineage>
        <taxon>Eukaryota</taxon>
        <taxon>Metazoa</taxon>
        <taxon>Chordata</taxon>
        <taxon>Craniata</taxon>
        <taxon>Vertebrata</taxon>
        <taxon>Euteleostomi</taxon>
        <taxon>Mammalia</taxon>
        <taxon>Eutheria</taxon>
        <taxon>Euarchontoglires</taxon>
        <taxon>Primates</taxon>
        <taxon>Haplorrhini</taxon>
        <taxon>Catarrhini</taxon>
        <taxon>Cercopithecidae</taxon>
        <taxon>Colobinae</taxon>
        <taxon>Colobus</taxon>
    </lineage>
</organism>
<sequence>MGRMETPACRQGPLLPLPWPVPSMGHCSLSCMGSSGPHSTRNMSCPAAYLLLLGRPRPKNQRSTLAGFWNVPELSGCDFFLSSSPELLEAHSFPSFGGGTPQVPIPGLVGQASSLTAACCPHGVKVQAGSQVGFFTCGTFQVGTSSSGPQGDPCCQEGSLDPGGGVGFPSLEAPGSGIWVNENERNTVFYFFLPKLQMYCPRDCKT</sequence>